<feature type="region of interest" description="Disordered" evidence="4">
    <location>
        <begin position="410"/>
        <end position="492"/>
    </location>
</feature>
<feature type="compositionally biased region" description="Low complexity" evidence="4">
    <location>
        <begin position="152"/>
        <end position="162"/>
    </location>
</feature>
<keyword evidence="1" id="KW-0677">Repeat</keyword>
<comment type="caution">
    <text evidence="5">The sequence shown here is derived from an EMBL/GenBank/DDBJ whole genome shotgun (WGS) entry which is preliminary data.</text>
</comment>
<evidence type="ECO:0000256" key="2">
    <source>
        <dbReference type="ARBA" id="ARBA00022803"/>
    </source>
</evidence>
<dbReference type="Proteomes" id="UP001282474">
    <property type="component" value="Unassembled WGS sequence"/>
</dbReference>
<keyword evidence="2 3" id="KW-0802">TPR repeat</keyword>
<dbReference type="Gene3D" id="1.25.40.10">
    <property type="entry name" value="Tetratricopeptide repeat domain"/>
    <property type="match status" value="3"/>
</dbReference>
<dbReference type="InterPro" id="IPR050498">
    <property type="entry name" value="Ycf3"/>
</dbReference>
<proteinExistence type="predicted"/>
<feature type="repeat" description="TPR" evidence="3">
    <location>
        <begin position="705"/>
        <end position="738"/>
    </location>
</feature>
<dbReference type="Pfam" id="PF13432">
    <property type="entry name" value="TPR_16"/>
    <property type="match status" value="2"/>
</dbReference>
<feature type="compositionally biased region" description="Low complexity" evidence="4">
    <location>
        <begin position="478"/>
        <end position="492"/>
    </location>
</feature>
<evidence type="ECO:0000313" key="5">
    <source>
        <dbReference type="EMBL" id="MDX3039866.1"/>
    </source>
</evidence>
<dbReference type="SMART" id="SM00028">
    <property type="entry name" value="TPR"/>
    <property type="match status" value="8"/>
</dbReference>
<evidence type="ECO:0000256" key="1">
    <source>
        <dbReference type="ARBA" id="ARBA00022737"/>
    </source>
</evidence>
<dbReference type="PROSITE" id="PS50005">
    <property type="entry name" value="TPR"/>
    <property type="match status" value="4"/>
</dbReference>
<feature type="compositionally biased region" description="Gly residues" evidence="4">
    <location>
        <begin position="415"/>
        <end position="432"/>
    </location>
</feature>
<dbReference type="SUPFAM" id="SSF48452">
    <property type="entry name" value="TPR-like"/>
    <property type="match status" value="1"/>
</dbReference>
<protein>
    <submittedName>
        <fullName evidence="5">Tetratricopeptide repeat protein</fullName>
    </submittedName>
</protein>
<evidence type="ECO:0000256" key="3">
    <source>
        <dbReference type="PROSITE-ProRule" id="PRU00339"/>
    </source>
</evidence>
<feature type="repeat" description="TPR" evidence="3">
    <location>
        <begin position="807"/>
        <end position="840"/>
    </location>
</feature>
<feature type="repeat" description="TPR" evidence="3">
    <location>
        <begin position="773"/>
        <end position="806"/>
    </location>
</feature>
<feature type="region of interest" description="Disordered" evidence="4">
    <location>
        <begin position="579"/>
        <end position="604"/>
    </location>
</feature>
<name>A0ABU4MRR3_9ACTN</name>
<evidence type="ECO:0000313" key="6">
    <source>
        <dbReference type="Proteomes" id="UP001282474"/>
    </source>
</evidence>
<dbReference type="Pfam" id="PF13371">
    <property type="entry name" value="TPR_9"/>
    <property type="match status" value="1"/>
</dbReference>
<feature type="repeat" description="TPR" evidence="3">
    <location>
        <begin position="909"/>
        <end position="942"/>
    </location>
</feature>
<dbReference type="RefSeq" id="WP_237270449.1">
    <property type="nucleotide sequence ID" value="NZ_JABXWF010000007.1"/>
</dbReference>
<dbReference type="PANTHER" id="PTHR44858:SF1">
    <property type="entry name" value="UDP-N-ACETYLGLUCOSAMINE--PEPTIDE N-ACETYLGLUCOSAMINYLTRANSFERASE SPINDLY-RELATED"/>
    <property type="match status" value="1"/>
</dbReference>
<sequence>MGRAQPPIPTMQELIRRRTRQGFVGRGSERAAFRANFDLPIEDERRRFLFHVRGNAGIGKTFLARELEQIAQERGALTAYLDDGVGSVPEAMAVIADRFARQGHRCKDLERLLAAHRERRYEAELAAVTFAEPDTDADTDAAGAAGPGAPAGAGRRSGATGAAEPSATSLAAARATLVALGLVPVVGPFAGAVDPAELVRQAARLRAGLGARARGHEDAELLLAPELVLTPALLEELGTVASEVPWLVLLFDTYERTGAFLDPWLHDLVSGDRYGPLPGNVVLVTAGRHPLDAARWGGLTDFLLDLPLRPFTETESRGLLAAKGVLAEPVVDEVLRLTGGLPVLVSTLAEARPADLDDLADTGDASAVAVERFLKWETDPVRRAAALTCALPRWLDTDVFRVTVAGAATETDGRAGPGGGVDPGGRGGSGDGGRPDRGPRPDDGGGPDGGGRPHGGGRPDGGRATGTAANGGRGAGADAGDARAPGADAGDRYAPGAGASGYADAGHVDAGHVDPGSDALFTWLRALPFVTDRGDRVVFHDVVRAPMVRLQRLRSPRLWSERHRRLADAFAGWRAGIEAAGETEAGPPDSESRDGRSPDSRSREREWWGGERWRELRLAEAYHRLCAGERGALAGVLRAVVDACGEGEAVARRWAEALTQAGQDAADEDAERWGRELLGALERGGVHDALGALLLRAGLDARREARARALRGRALHREGAHERAVTEYDRALALDPDSAAAWQGRAVARAHTGDYAGAVADLDRADALAPDDVTTLVLRGDYHRLLGDLDAAVADLDRAVALDPVRRSTWASRGAARHAQGRLDEALADLDRALELDGAYVWALMRRARVRRSRGEHERQLADLHHAVALDPDAPLPRCERADALRGVDRDEEALADYDRAIALNPLYASAYAGRGVSRAKLGRHDAALTDLDTALALFPDYPWALRHRAALHLELGDAERASADAGRARELRPGDVTIEDLHTRAARAAATTARTTPGRPSQ</sequence>
<feature type="compositionally biased region" description="Basic and acidic residues" evidence="4">
    <location>
        <begin position="590"/>
        <end position="604"/>
    </location>
</feature>
<dbReference type="InterPro" id="IPR019734">
    <property type="entry name" value="TPR_rpt"/>
</dbReference>
<feature type="compositionally biased region" description="Gly residues" evidence="4">
    <location>
        <begin position="444"/>
        <end position="459"/>
    </location>
</feature>
<keyword evidence="6" id="KW-1185">Reference proteome</keyword>
<dbReference type="InterPro" id="IPR011990">
    <property type="entry name" value="TPR-like_helical_dom_sf"/>
</dbReference>
<dbReference type="PANTHER" id="PTHR44858">
    <property type="entry name" value="TETRATRICOPEPTIDE REPEAT PROTEIN 6"/>
    <property type="match status" value="1"/>
</dbReference>
<gene>
    <name evidence="5" type="ORF">PV383_22195</name>
</gene>
<evidence type="ECO:0000256" key="4">
    <source>
        <dbReference type="SAM" id="MobiDB-lite"/>
    </source>
</evidence>
<reference evidence="5 6" key="1">
    <citation type="journal article" date="2023" name="Microb. Genom.">
        <title>Mesoterricola silvestris gen. nov., sp. nov., Mesoterricola sediminis sp. nov., Geothrix oryzae sp. nov., Geothrix edaphica sp. nov., Geothrix rubra sp. nov., and Geothrix limicola sp. nov., six novel members of Acidobacteriota isolated from soils.</title>
        <authorList>
            <person name="Weisberg A.J."/>
            <person name="Pearce E."/>
            <person name="Kramer C.G."/>
            <person name="Chang J.H."/>
            <person name="Clarke C.R."/>
        </authorList>
    </citation>
    <scope>NUCLEOTIDE SEQUENCE [LARGE SCALE GENOMIC DNA]</scope>
    <source>
        <strain evidence="5 6">NE20-4-1</strain>
    </source>
</reference>
<accession>A0ABU4MRR3</accession>
<feature type="compositionally biased region" description="Basic and acidic residues" evidence="4">
    <location>
        <begin position="433"/>
        <end position="443"/>
    </location>
</feature>
<organism evidence="5 6">
    <name type="scientific">Streptomyces caniscabiei</name>
    <dbReference type="NCBI Taxonomy" id="2746961"/>
    <lineage>
        <taxon>Bacteria</taxon>
        <taxon>Bacillati</taxon>
        <taxon>Actinomycetota</taxon>
        <taxon>Actinomycetes</taxon>
        <taxon>Kitasatosporales</taxon>
        <taxon>Streptomycetaceae</taxon>
        <taxon>Streptomyces</taxon>
    </lineage>
</organism>
<dbReference type="EMBL" id="JARAWJ010000016">
    <property type="protein sequence ID" value="MDX3039866.1"/>
    <property type="molecule type" value="Genomic_DNA"/>
</dbReference>
<feature type="compositionally biased region" description="Low complexity" evidence="4">
    <location>
        <begin position="579"/>
        <end position="589"/>
    </location>
</feature>
<feature type="region of interest" description="Disordered" evidence="4">
    <location>
        <begin position="136"/>
        <end position="162"/>
    </location>
</feature>